<dbReference type="Pfam" id="PF12900">
    <property type="entry name" value="Pyridox_ox_2"/>
    <property type="match status" value="1"/>
</dbReference>
<dbReference type="PANTHER" id="PTHR43233">
    <property type="entry name" value="FAMILY N-ACETYLTRANSFERASE, PUTATIVE (AFU_ORTHOLOGUE AFUA_6G03350)-RELATED"/>
    <property type="match status" value="1"/>
</dbReference>
<dbReference type="GO" id="GO:0016747">
    <property type="term" value="F:acyltransferase activity, transferring groups other than amino-acyl groups"/>
    <property type="evidence" value="ECO:0007669"/>
    <property type="project" value="InterPro"/>
</dbReference>
<reference evidence="3" key="1">
    <citation type="submission" date="2016-10" db="EMBL/GenBank/DDBJ databases">
        <authorList>
            <person name="Varghese N."/>
            <person name="Submissions S."/>
        </authorList>
    </citation>
    <scope>NUCLEOTIDE SEQUENCE [LARGE SCALE GENOMIC DNA]</scope>
    <source>
        <strain evidence="3">ATCC 25963</strain>
    </source>
</reference>
<dbReference type="InterPro" id="IPR053144">
    <property type="entry name" value="Acetyltransferase_Butenolide"/>
</dbReference>
<dbReference type="InterPro" id="IPR016181">
    <property type="entry name" value="Acyl_CoA_acyltransferase"/>
</dbReference>
<dbReference type="CDD" id="cd04301">
    <property type="entry name" value="NAT_SF"/>
    <property type="match status" value="1"/>
</dbReference>
<evidence type="ECO:0000259" key="1">
    <source>
        <dbReference type="PROSITE" id="PS51186"/>
    </source>
</evidence>
<evidence type="ECO:0000313" key="2">
    <source>
        <dbReference type="EMBL" id="SFD64628.1"/>
    </source>
</evidence>
<evidence type="ECO:0000313" key="3">
    <source>
        <dbReference type="Proteomes" id="UP000199400"/>
    </source>
</evidence>
<dbReference type="InterPro" id="IPR024747">
    <property type="entry name" value="Pyridox_Oxase-rel"/>
</dbReference>
<keyword evidence="3" id="KW-1185">Reference proteome</keyword>
<dbReference type="EMBL" id="FOMX01000003">
    <property type="protein sequence ID" value="SFD64628.1"/>
    <property type="molecule type" value="Genomic_DNA"/>
</dbReference>
<feature type="domain" description="N-acetyltransferase" evidence="1">
    <location>
        <begin position="214"/>
        <end position="346"/>
    </location>
</feature>
<dbReference type="InterPro" id="IPR012349">
    <property type="entry name" value="Split_barrel_FMN-bd"/>
</dbReference>
<dbReference type="Proteomes" id="UP000199400">
    <property type="component" value="Unassembled WGS sequence"/>
</dbReference>
<dbReference type="AlphaFoldDB" id="A0A1I1U4T4"/>
<dbReference type="Pfam" id="PF00583">
    <property type="entry name" value="Acetyltransf_1"/>
    <property type="match status" value="1"/>
</dbReference>
<dbReference type="SUPFAM" id="SSF50475">
    <property type="entry name" value="FMN-binding split barrel"/>
    <property type="match status" value="1"/>
</dbReference>
<proteinExistence type="predicted"/>
<accession>A0A1I1U4T4</accession>
<dbReference type="Gene3D" id="3.40.630.30">
    <property type="match status" value="1"/>
</dbReference>
<sequence length="346" mass="37150">MRKQEFFGMARDEAVALLAAAPVVRLAGVGERGQPVLRSLHAVVIDGWLYFHAAPVGEKSEAVGREAVIAADEAIATIPSHVFDPERACPATTYYLSAQAHGTLHAVDEPALKARVLQVLMEKHQPEGGYAPITADDPRYRGAVKGIAIVGMPLTQVDGKAKLGQNRGPDDLGKVLRFLWARGEPGDPRAVDLVRAANPDVPTPEFLSAPAGARLQCALGPADLPAAVELLAGEYWNVDVPRDRIAVGQSRSSAWVGARDEAGRLIATGRALGDGARWAYLLDIAVASSWRGRGLGKALVRLLLDHPQVRGCRHVGLRTRDAQSFYRGFGFRDGVESKSAEMVLQR</sequence>
<gene>
    <name evidence="2" type="ORF">SAMN02745121_00889</name>
</gene>
<dbReference type="RefSeq" id="WP_245913775.1">
    <property type="nucleotide sequence ID" value="NZ_FOMX01000003.1"/>
</dbReference>
<organism evidence="2 3">
    <name type="scientific">Nannocystis exedens</name>
    <dbReference type="NCBI Taxonomy" id="54"/>
    <lineage>
        <taxon>Bacteria</taxon>
        <taxon>Pseudomonadati</taxon>
        <taxon>Myxococcota</taxon>
        <taxon>Polyangia</taxon>
        <taxon>Nannocystales</taxon>
        <taxon>Nannocystaceae</taxon>
        <taxon>Nannocystis</taxon>
    </lineage>
</organism>
<dbReference type="Gene3D" id="2.30.110.10">
    <property type="entry name" value="Electron Transport, Fmn-binding Protein, Chain A"/>
    <property type="match status" value="1"/>
</dbReference>
<protein>
    <submittedName>
        <fullName evidence="2">Negative transcriptional regulator, PaiB family</fullName>
    </submittedName>
</protein>
<dbReference type="STRING" id="54.SAMN02745121_00889"/>
<dbReference type="InterPro" id="IPR000182">
    <property type="entry name" value="GNAT_dom"/>
</dbReference>
<dbReference type="SUPFAM" id="SSF55729">
    <property type="entry name" value="Acyl-CoA N-acyltransferases (Nat)"/>
    <property type="match status" value="1"/>
</dbReference>
<dbReference type="PANTHER" id="PTHR43233:SF1">
    <property type="entry name" value="FAMILY N-ACETYLTRANSFERASE, PUTATIVE (AFU_ORTHOLOGUE AFUA_6G03350)-RELATED"/>
    <property type="match status" value="1"/>
</dbReference>
<dbReference type="PROSITE" id="PS51186">
    <property type="entry name" value="GNAT"/>
    <property type="match status" value="1"/>
</dbReference>
<name>A0A1I1U4T4_9BACT</name>